<reference evidence="1 2" key="1">
    <citation type="journal article" date="2019" name="G3 (Bethesda)">
        <title>Sequencing of a Wild Apple (Malus baccata) Genome Unravels the Differences Between Cultivated and Wild Apple Species Regarding Disease Resistance and Cold Tolerance.</title>
        <authorList>
            <person name="Chen X."/>
        </authorList>
    </citation>
    <scope>NUCLEOTIDE SEQUENCE [LARGE SCALE GENOMIC DNA]</scope>
    <source>
        <strain evidence="2">cv. Shandingzi</strain>
        <tissue evidence="1">Leaves</tissue>
    </source>
</reference>
<keyword evidence="2" id="KW-1185">Reference proteome</keyword>
<accession>A0A540NAE3</accession>
<protein>
    <submittedName>
        <fullName evidence="1">Uncharacterized protein</fullName>
    </submittedName>
</protein>
<name>A0A540NAE3_MALBA</name>
<organism evidence="1 2">
    <name type="scientific">Malus baccata</name>
    <name type="common">Siberian crab apple</name>
    <name type="synonym">Pyrus baccata</name>
    <dbReference type="NCBI Taxonomy" id="106549"/>
    <lineage>
        <taxon>Eukaryota</taxon>
        <taxon>Viridiplantae</taxon>
        <taxon>Streptophyta</taxon>
        <taxon>Embryophyta</taxon>
        <taxon>Tracheophyta</taxon>
        <taxon>Spermatophyta</taxon>
        <taxon>Magnoliopsida</taxon>
        <taxon>eudicotyledons</taxon>
        <taxon>Gunneridae</taxon>
        <taxon>Pentapetalae</taxon>
        <taxon>rosids</taxon>
        <taxon>fabids</taxon>
        <taxon>Rosales</taxon>
        <taxon>Rosaceae</taxon>
        <taxon>Amygdaloideae</taxon>
        <taxon>Maleae</taxon>
        <taxon>Malus</taxon>
    </lineage>
</organism>
<evidence type="ECO:0000313" key="2">
    <source>
        <dbReference type="Proteomes" id="UP000315295"/>
    </source>
</evidence>
<dbReference type="Proteomes" id="UP000315295">
    <property type="component" value="Unassembled WGS sequence"/>
</dbReference>
<gene>
    <name evidence="1" type="ORF">C1H46_006289</name>
</gene>
<dbReference type="EMBL" id="VIEB01000076">
    <property type="protein sequence ID" value="TQE08015.1"/>
    <property type="molecule type" value="Genomic_DNA"/>
</dbReference>
<sequence length="71" mass="8071">MRPLEYGLKLRSTQRYSGRLFGFCCAVYCLCQGDESTSFCFYPDIQEASNCIMFSSPNSGQESCACLMYYV</sequence>
<evidence type="ECO:0000313" key="1">
    <source>
        <dbReference type="EMBL" id="TQE08015.1"/>
    </source>
</evidence>
<proteinExistence type="predicted"/>
<comment type="caution">
    <text evidence="1">The sequence shown here is derived from an EMBL/GenBank/DDBJ whole genome shotgun (WGS) entry which is preliminary data.</text>
</comment>
<dbReference type="AlphaFoldDB" id="A0A540NAE3"/>